<reference evidence="2" key="2">
    <citation type="submission" date="2020-09" db="EMBL/GenBank/DDBJ databases">
        <authorList>
            <person name="Sun Q."/>
            <person name="Ohkuma M."/>
        </authorList>
    </citation>
    <scope>NUCLEOTIDE SEQUENCE</scope>
    <source>
        <strain evidence="2">JCM 16108</strain>
    </source>
</reference>
<dbReference type="AlphaFoldDB" id="A0A830FLJ7"/>
<dbReference type="Proteomes" id="UP000765891">
    <property type="component" value="Unassembled WGS sequence"/>
</dbReference>
<dbReference type="Proteomes" id="UP000614609">
    <property type="component" value="Unassembled WGS sequence"/>
</dbReference>
<gene>
    <name evidence="2" type="ORF">GCM10009017_10640</name>
    <name evidence="3" type="ORF">J2752_001518</name>
</gene>
<evidence type="ECO:0000313" key="2">
    <source>
        <dbReference type="EMBL" id="GGM62410.1"/>
    </source>
</evidence>
<evidence type="ECO:0000313" key="3">
    <source>
        <dbReference type="EMBL" id="MBP1954606.1"/>
    </source>
</evidence>
<dbReference type="EMBL" id="JAGGKO010000002">
    <property type="protein sequence ID" value="MBP1954606.1"/>
    <property type="molecule type" value="Genomic_DNA"/>
</dbReference>
<feature type="compositionally biased region" description="Basic and acidic residues" evidence="1">
    <location>
        <begin position="1"/>
        <end position="24"/>
    </location>
</feature>
<keyword evidence="4" id="KW-1185">Reference proteome</keyword>
<evidence type="ECO:0000313" key="4">
    <source>
        <dbReference type="Proteomes" id="UP000614609"/>
    </source>
</evidence>
<proteinExistence type="predicted"/>
<reference evidence="2" key="1">
    <citation type="journal article" date="2014" name="Int. J. Syst. Evol. Microbiol.">
        <title>Complete genome sequence of Corynebacterium casei LMG S-19264T (=DSM 44701T), isolated from a smear-ripened cheese.</title>
        <authorList>
            <consortium name="US DOE Joint Genome Institute (JGI-PGF)"/>
            <person name="Walter F."/>
            <person name="Albersmeier A."/>
            <person name="Kalinowski J."/>
            <person name="Ruckert C."/>
        </authorList>
    </citation>
    <scope>NUCLEOTIDE SEQUENCE</scope>
    <source>
        <strain evidence="2">JCM 16108</strain>
    </source>
</reference>
<organism evidence="2 4">
    <name type="scientific">Halarchaeum rubridurum</name>
    <dbReference type="NCBI Taxonomy" id="489911"/>
    <lineage>
        <taxon>Archaea</taxon>
        <taxon>Methanobacteriati</taxon>
        <taxon>Methanobacteriota</taxon>
        <taxon>Stenosarchaea group</taxon>
        <taxon>Halobacteria</taxon>
        <taxon>Halobacteriales</taxon>
        <taxon>Halobacteriaceae</taxon>
    </lineage>
</organism>
<dbReference type="RefSeq" id="WP_188870613.1">
    <property type="nucleotide sequence ID" value="NZ_BMOO01000002.1"/>
</dbReference>
<protein>
    <submittedName>
        <fullName evidence="2">Uncharacterized protein</fullName>
    </submittedName>
</protein>
<comment type="caution">
    <text evidence="2">The sequence shown here is derived from an EMBL/GenBank/DDBJ whole genome shotgun (WGS) entry which is preliminary data.</text>
</comment>
<name>A0A830FLJ7_9EURY</name>
<dbReference type="EMBL" id="BMOO01000002">
    <property type="protein sequence ID" value="GGM62410.1"/>
    <property type="molecule type" value="Genomic_DNA"/>
</dbReference>
<dbReference type="OrthoDB" id="270110at2157"/>
<reference evidence="3" key="3">
    <citation type="submission" date="2021-03" db="EMBL/GenBank/DDBJ databases">
        <title>Genomic Encyclopedia of Type Strains, Phase IV (KMG-IV): sequencing the most valuable type-strain genomes for metagenomic binning, comparative biology and taxonomic classification.</title>
        <authorList>
            <person name="Goeker M."/>
        </authorList>
    </citation>
    <scope>NUCLEOTIDE SEQUENCE</scope>
    <source>
        <strain evidence="3">DSM 22443</strain>
    </source>
</reference>
<sequence>MSGGDERRADGHERRAGSADDPHGRSSRRGVLAATGAALTASLAGCGGLLGGDEAPPDYDADALAATLDPLPDAPVGVPVQPSREHVADARERVRTLRAGDVSRVPNAVVRDRLAEKSESAREALAEQSSNRLDAVSGLAYPRGEAMFVHAGLAAFDGELTAADVAARRERVTAALAAFESERRYVGGDDPVAALVEHVEIGSWRADAASVLSSTEPDALDPRNDVLRVGTRAKDVEWGRAALADARRLAAHYRGTLAEPVDHRGRFAAAAAALAGALPADVTDRPDLNDVGAGMDREIAGTAAATLLRDLRRSRWRHATDVADERDAGRYPLAVTAAMHALVEEAALADARAAIRDGAYARPETVDAIAAERDAAVGALRELRQTGPEPLASRIAASVHARLRWTDRDVRDARDGVSDGYLADDVYADYGYARRVAAAAPPVLERVADAVRGGS</sequence>
<accession>A0A830FLJ7</accession>
<feature type="region of interest" description="Disordered" evidence="1">
    <location>
        <begin position="1"/>
        <end position="32"/>
    </location>
</feature>
<evidence type="ECO:0000256" key="1">
    <source>
        <dbReference type="SAM" id="MobiDB-lite"/>
    </source>
</evidence>